<dbReference type="SUPFAM" id="SSF49503">
    <property type="entry name" value="Cupredoxins"/>
    <property type="match status" value="1"/>
</dbReference>
<reference evidence="3 4" key="2">
    <citation type="journal article" date="2011" name="J. Bacteriol.">
        <title>Genomes of three methylotrophs from a single niche uncover genetic and metabolic divergence of Methylophilaceae.</title>
        <authorList>
            <person name="Lapidus A."/>
            <person name="Clum A."/>
            <person name="Labutti K."/>
            <person name="Kaluzhnaya M.G."/>
            <person name="Lim S."/>
            <person name="Beck D.A."/>
            <person name="Glavina Del Rio T."/>
            <person name="Nolan M."/>
            <person name="Mavromatis K."/>
            <person name="Huntemann M."/>
            <person name="Lucas S."/>
            <person name="Lidstrom M.E."/>
            <person name="Ivanova N."/>
            <person name="Chistoserdova L."/>
        </authorList>
    </citation>
    <scope>NUCLEOTIDE SEQUENCE [LARGE SCALE GENOMIC DNA]</scope>
    <source>
        <strain evidence="3 4">301</strain>
    </source>
</reference>
<name>D7DIT2_METV0</name>
<dbReference type="InterPro" id="IPR028096">
    <property type="entry name" value="EfeO_Cupredoxin"/>
</dbReference>
<keyword evidence="1" id="KW-0732">Signal</keyword>
<dbReference type="Gene3D" id="2.60.40.420">
    <property type="entry name" value="Cupredoxins - blue copper proteins"/>
    <property type="match status" value="1"/>
</dbReference>
<feature type="domain" description="EfeO-type cupredoxin-like" evidence="2">
    <location>
        <begin position="3"/>
        <end position="104"/>
    </location>
</feature>
<accession>D7DIT2</accession>
<dbReference type="OrthoDB" id="5958460at2"/>
<dbReference type="RefSeq" id="WP_013148279.1">
    <property type="nucleotide sequence ID" value="NC_014207.1"/>
</dbReference>
<dbReference type="AlphaFoldDB" id="D7DIT2"/>
<protein>
    <recommendedName>
        <fullName evidence="2">EfeO-type cupredoxin-like domain-containing protein</fullName>
    </recommendedName>
</protein>
<proteinExistence type="predicted"/>
<evidence type="ECO:0000256" key="1">
    <source>
        <dbReference type="SAM" id="SignalP"/>
    </source>
</evidence>
<organism evidence="3 4">
    <name type="scientific">Methylotenera versatilis (strain 301)</name>
    <dbReference type="NCBI Taxonomy" id="666681"/>
    <lineage>
        <taxon>Bacteria</taxon>
        <taxon>Pseudomonadati</taxon>
        <taxon>Pseudomonadota</taxon>
        <taxon>Betaproteobacteria</taxon>
        <taxon>Nitrosomonadales</taxon>
        <taxon>Methylophilaceae</taxon>
        <taxon>Methylotenera</taxon>
    </lineage>
</organism>
<dbReference type="InterPro" id="IPR008972">
    <property type="entry name" value="Cupredoxin"/>
</dbReference>
<gene>
    <name evidence="3" type="ordered locus">M301_1587</name>
</gene>
<dbReference type="EMBL" id="CP002056">
    <property type="protein sequence ID" value="ADI29967.1"/>
    <property type="molecule type" value="Genomic_DNA"/>
</dbReference>
<dbReference type="eggNOG" id="COG4633">
    <property type="taxonomic scope" value="Bacteria"/>
</dbReference>
<dbReference type="Pfam" id="PF13473">
    <property type="entry name" value="Cupredoxin_1"/>
    <property type="match status" value="1"/>
</dbReference>
<evidence type="ECO:0000313" key="4">
    <source>
        <dbReference type="Proteomes" id="UP000000383"/>
    </source>
</evidence>
<feature type="signal peptide" evidence="1">
    <location>
        <begin position="1"/>
        <end position="17"/>
    </location>
</feature>
<reference evidence="4" key="1">
    <citation type="submission" date="2010-05" db="EMBL/GenBank/DDBJ databases">
        <title>Complete sequence of Methylotenera sp. 301.</title>
        <authorList>
            <person name="Lucas S."/>
            <person name="Copeland A."/>
            <person name="Lapidus A."/>
            <person name="Cheng J.-F."/>
            <person name="Bruce D."/>
            <person name="Goodwin L."/>
            <person name="Pitluck S."/>
            <person name="Clum A."/>
            <person name="Land M."/>
            <person name="Hauser L."/>
            <person name="Kyrpides N."/>
            <person name="Ivanova N."/>
            <person name="Chistoservova L."/>
            <person name="Kalyuzhnaya M."/>
            <person name="Woyke T."/>
        </authorList>
    </citation>
    <scope>NUCLEOTIDE SEQUENCE [LARGE SCALE GENOMIC DNA]</scope>
    <source>
        <strain evidence="4">301</strain>
    </source>
</reference>
<feature type="chain" id="PRO_5003094676" description="EfeO-type cupredoxin-like domain-containing protein" evidence="1">
    <location>
        <begin position="18"/>
        <end position="105"/>
    </location>
</feature>
<keyword evidence="4" id="KW-1185">Reference proteome</keyword>
<dbReference type="KEGG" id="meh:M301_1587"/>
<dbReference type="HOGENOM" id="CLU_157112_0_0_4"/>
<dbReference type="STRING" id="666681.M301_1587"/>
<sequence length="105" mass="11663" precursor="true">MKFLYAILLLTPLVGYATETEFTLVIKDHKFEPAELVVPAGEKVKLFVVNKDASPEEFESYTLNREKVVAGNSTIKIYIGPLKPGRYPFIGEFNQATAQGVIVAK</sequence>
<evidence type="ECO:0000259" key="2">
    <source>
        <dbReference type="Pfam" id="PF13473"/>
    </source>
</evidence>
<evidence type="ECO:0000313" key="3">
    <source>
        <dbReference type="EMBL" id="ADI29967.1"/>
    </source>
</evidence>
<dbReference type="Proteomes" id="UP000000383">
    <property type="component" value="Chromosome"/>
</dbReference>